<feature type="region of interest" description="Disordered" evidence="1">
    <location>
        <begin position="72"/>
        <end position="105"/>
    </location>
</feature>
<dbReference type="Proteomes" id="UP001529510">
    <property type="component" value="Unassembled WGS sequence"/>
</dbReference>
<dbReference type="AlphaFoldDB" id="A0ABD0MQ77"/>
<reference evidence="2 3" key="1">
    <citation type="submission" date="2024-05" db="EMBL/GenBank/DDBJ databases">
        <title>Genome sequencing and assembly of Indian major carp, Cirrhinus mrigala (Hamilton, 1822).</title>
        <authorList>
            <person name="Mohindra V."/>
            <person name="Chowdhury L.M."/>
            <person name="Lal K."/>
            <person name="Jena J.K."/>
        </authorList>
    </citation>
    <scope>NUCLEOTIDE SEQUENCE [LARGE SCALE GENOMIC DNA]</scope>
    <source>
        <strain evidence="2">CM1030</strain>
        <tissue evidence="2">Blood</tissue>
    </source>
</reference>
<dbReference type="EMBL" id="JAMKFB020000255">
    <property type="protein sequence ID" value="KAL0151267.1"/>
    <property type="molecule type" value="Genomic_DNA"/>
</dbReference>
<protein>
    <submittedName>
        <fullName evidence="2">Uncharacterized protein</fullName>
    </submittedName>
</protein>
<evidence type="ECO:0000313" key="3">
    <source>
        <dbReference type="Proteomes" id="UP001529510"/>
    </source>
</evidence>
<evidence type="ECO:0000256" key="1">
    <source>
        <dbReference type="SAM" id="MobiDB-lite"/>
    </source>
</evidence>
<keyword evidence="3" id="KW-1185">Reference proteome</keyword>
<evidence type="ECO:0000313" key="2">
    <source>
        <dbReference type="EMBL" id="KAL0151267.1"/>
    </source>
</evidence>
<gene>
    <name evidence="2" type="ORF">M9458_053458</name>
</gene>
<sequence>MYNLPLLVPVSPSVHPQLAPSGSSDWAFQSPALPWHEDALSLPPPIIQLASPGSLQLCLVTLALLRSSGYPLRPESSELSAPLWPSGPTVSPRHFGSPSLPWAPPPSLSVGPMIFQRF</sequence>
<comment type="caution">
    <text evidence="2">The sequence shown here is derived from an EMBL/GenBank/DDBJ whole genome shotgun (WGS) entry which is preliminary data.</text>
</comment>
<name>A0ABD0MQ77_CIRMR</name>
<organism evidence="2 3">
    <name type="scientific">Cirrhinus mrigala</name>
    <name type="common">Mrigala</name>
    <dbReference type="NCBI Taxonomy" id="683832"/>
    <lineage>
        <taxon>Eukaryota</taxon>
        <taxon>Metazoa</taxon>
        <taxon>Chordata</taxon>
        <taxon>Craniata</taxon>
        <taxon>Vertebrata</taxon>
        <taxon>Euteleostomi</taxon>
        <taxon>Actinopterygii</taxon>
        <taxon>Neopterygii</taxon>
        <taxon>Teleostei</taxon>
        <taxon>Ostariophysi</taxon>
        <taxon>Cypriniformes</taxon>
        <taxon>Cyprinidae</taxon>
        <taxon>Labeoninae</taxon>
        <taxon>Labeonini</taxon>
        <taxon>Cirrhinus</taxon>
    </lineage>
</organism>
<accession>A0ABD0MQ77</accession>
<proteinExistence type="predicted"/>